<gene>
    <name evidence="1" type="ORF">An06g00980</name>
</gene>
<organism evidence="1 2">
    <name type="scientific">Aspergillus niger (strain ATCC MYA-4892 / CBS 513.88 / FGSC A1513)</name>
    <dbReference type="NCBI Taxonomy" id="425011"/>
    <lineage>
        <taxon>Eukaryota</taxon>
        <taxon>Fungi</taxon>
        <taxon>Dikarya</taxon>
        <taxon>Ascomycota</taxon>
        <taxon>Pezizomycotina</taxon>
        <taxon>Eurotiomycetes</taxon>
        <taxon>Eurotiomycetidae</taxon>
        <taxon>Eurotiales</taxon>
        <taxon>Aspergillaceae</taxon>
        <taxon>Aspergillus</taxon>
        <taxon>Aspergillus subgen. Circumdati</taxon>
    </lineage>
</organism>
<dbReference type="HOGENOM" id="CLU_3430916_0_0_1"/>
<accession>A2QLF2</accession>
<evidence type="ECO:0000313" key="2">
    <source>
        <dbReference type="Proteomes" id="UP000006706"/>
    </source>
</evidence>
<dbReference type="AlphaFoldDB" id="A2QLF2"/>
<proteinExistence type="predicted"/>
<dbReference type="EMBL" id="AM270111">
    <property type="protein sequence ID" value="CAK39172.1"/>
    <property type="molecule type" value="Genomic_DNA"/>
</dbReference>
<keyword evidence="2" id="KW-1185">Reference proteome</keyword>
<dbReference type="Proteomes" id="UP000006706">
    <property type="component" value="Chromosome 8ER"/>
</dbReference>
<dbReference type="VEuPathDB" id="FungiDB:An06g00980"/>
<protein>
    <submittedName>
        <fullName evidence="1">Contig An06c0050, genomic contig</fullName>
    </submittedName>
</protein>
<reference evidence="1 2" key="1">
    <citation type="journal article" date="2007" name="Nat. Biotechnol.">
        <title>Genome sequencing and analysis of the versatile cell factory Aspergillus niger CBS 513.88.</title>
        <authorList>
            <person name="Pel H.J."/>
            <person name="de Winde J.H."/>
            <person name="Archer D.B."/>
            <person name="Dyer P.S."/>
            <person name="Hofmann G."/>
            <person name="Schaap P.J."/>
            <person name="Turner G."/>
            <person name="de Vries R.P."/>
            <person name="Albang R."/>
            <person name="Albermann K."/>
            <person name="Andersen M.R."/>
            <person name="Bendtsen J.D."/>
            <person name="Benen J.A."/>
            <person name="van den Berg M."/>
            <person name="Breestraat S."/>
            <person name="Caddick M.X."/>
            <person name="Contreras R."/>
            <person name="Cornell M."/>
            <person name="Coutinho P.M."/>
            <person name="Danchin E.G."/>
            <person name="Debets A.J."/>
            <person name="Dekker P."/>
            <person name="van Dijck P.W."/>
            <person name="van Dijk A."/>
            <person name="Dijkhuizen L."/>
            <person name="Driessen A.J."/>
            <person name="d'Enfert C."/>
            <person name="Geysens S."/>
            <person name="Goosen C."/>
            <person name="Groot G.S."/>
            <person name="de Groot P.W."/>
            <person name="Guillemette T."/>
            <person name="Henrissat B."/>
            <person name="Herweijer M."/>
            <person name="van den Hombergh J.P."/>
            <person name="van den Hondel C.A."/>
            <person name="van der Heijden R.T."/>
            <person name="van der Kaaij R.M."/>
            <person name="Klis F.M."/>
            <person name="Kools H.J."/>
            <person name="Kubicek C.P."/>
            <person name="van Kuyk P.A."/>
            <person name="Lauber J."/>
            <person name="Lu X."/>
            <person name="van der Maarel M.J."/>
            <person name="Meulenberg R."/>
            <person name="Menke H."/>
            <person name="Mortimer M.A."/>
            <person name="Nielsen J."/>
            <person name="Oliver S.G."/>
            <person name="Olsthoorn M."/>
            <person name="Pal K."/>
            <person name="van Peij N.N."/>
            <person name="Ram A.F."/>
            <person name="Rinas U."/>
            <person name="Roubos J.A."/>
            <person name="Sagt C.M."/>
            <person name="Schmoll M."/>
            <person name="Sun J."/>
            <person name="Ussery D."/>
            <person name="Varga J."/>
            <person name="Vervecken W."/>
            <person name="van de Vondervoort P.J."/>
            <person name="Wedler H."/>
            <person name="Wosten H.A."/>
            <person name="Zeng A.P."/>
            <person name="van Ooyen A.J."/>
            <person name="Visser J."/>
            <person name="Stam H."/>
        </authorList>
    </citation>
    <scope>NUCLEOTIDE SEQUENCE [LARGE SCALE GENOMIC DNA]</scope>
    <source>
        <strain evidence="2">CBS 513.88 / FGSC A1513 / ATCC MYA-4892</strain>
    </source>
</reference>
<sequence>MTILNDGQNEDIYRKDRE</sequence>
<name>A2QLF2_ASPNC</name>
<evidence type="ECO:0000313" key="1">
    <source>
        <dbReference type="EMBL" id="CAK39172.1"/>
    </source>
</evidence>